<feature type="region of interest" description="Disordered" evidence="1">
    <location>
        <begin position="1"/>
        <end position="87"/>
    </location>
</feature>
<proteinExistence type="predicted"/>
<feature type="region of interest" description="Disordered" evidence="1">
    <location>
        <begin position="514"/>
        <end position="540"/>
    </location>
</feature>
<gene>
    <name evidence="3" type="ORF">V865_001599</name>
</gene>
<feature type="compositionally biased region" description="Low complexity" evidence="1">
    <location>
        <begin position="19"/>
        <end position="28"/>
    </location>
</feature>
<dbReference type="PANTHER" id="PTHR12785">
    <property type="entry name" value="SPLICING FACTOR 3B"/>
    <property type="match status" value="1"/>
</dbReference>
<dbReference type="Pfam" id="PF04037">
    <property type="entry name" value="DUF382"/>
    <property type="match status" value="1"/>
</dbReference>
<dbReference type="GO" id="GO:0005634">
    <property type="term" value="C:nucleus"/>
    <property type="evidence" value="ECO:0007669"/>
    <property type="project" value="InterPro"/>
</dbReference>
<dbReference type="InterPro" id="IPR006568">
    <property type="entry name" value="PSP_pro-rich"/>
</dbReference>
<organism evidence="3 4">
    <name type="scientific">Kwoniella europaea PYCC6329</name>
    <dbReference type="NCBI Taxonomy" id="1423913"/>
    <lineage>
        <taxon>Eukaryota</taxon>
        <taxon>Fungi</taxon>
        <taxon>Dikarya</taxon>
        <taxon>Basidiomycota</taxon>
        <taxon>Agaricomycotina</taxon>
        <taxon>Tremellomycetes</taxon>
        <taxon>Tremellales</taxon>
        <taxon>Cryptococcaceae</taxon>
        <taxon>Kwoniella</taxon>
    </lineage>
</organism>
<feature type="compositionally biased region" description="Basic residues" evidence="1">
    <location>
        <begin position="29"/>
        <end position="38"/>
    </location>
</feature>
<feature type="region of interest" description="Disordered" evidence="1">
    <location>
        <begin position="104"/>
        <end position="157"/>
    </location>
</feature>
<dbReference type="PANTHER" id="PTHR12785:SF6">
    <property type="entry name" value="SPLICING FACTOR 3B SUBUNIT 2"/>
    <property type="match status" value="1"/>
</dbReference>
<feature type="compositionally biased region" description="Polar residues" evidence="1">
    <location>
        <begin position="448"/>
        <end position="460"/>
    </location>
</feature>
<dbReference type="Proteomes" id="UP001358614">
    <property type="component" value="Chromosome 1"/>
</dbReference>
<feature type="region of interest" description="Disordered" evidence="1">
    <location>
        <begin position="409"/>
        <end position="471"/>
    </location>
</feature>
<sequence length="610" mass="66668">MPAAVASKPNGDLANGHGSVKSSSVKSRGALKRLKAKQKAAAGVGKNGNTSGREDASASEPPTDTESDVESVTSTSTAATSVDVEIDTSDPAYSAFSSILARFQGQEGGDPLEAGQDAGPAKGEVYYSDEEDDDEEDVRKAAQRAADQEGLTRRERRKAAKLTVAELKQLVDRPEVVEWFDCDARDPRTLVNLKSYRNTVPVPAHWNAKRDYLAGKRGIEKPPYLLPPWIADTGIGEQRDAIKAKEAEQTLRQKTRERVQPKMGKIDIDYQKLHDAFFKFQTKPSMSRFGEAYYEGKELETDLRTKKPGELSDELIEALSIPPLAPPPWLIAMQRFGPPPSYPNLRIKGLNAPIPPGAQWGFHPGGWGKPPMDDFNRPLYGDVFGVMQGAEIANQDQIDRTLWGEIEQLDEESEEEESDEEEEAEEDEDVAPVRSGNAPADGLETPSGLATPSGYNSVVSTVPGGLETPDFVDLRKNTRAESEDVSSGPRELYHVIPERETSSRGFMGSSTAYDVSNVGRPGGPAVLGAEDSGRKRKAGDVEISISEDEDLTQEQLKAKYEASRSQSSKVYVPGADADRSGFDDVMVGEMKKRARKDDKKGKDKAEKFKF</sequence>
<accession>A0AAX4KAJ2</accession>
<dbReference type="Pfam" id="PF04046">
    <property type="entry name" value="PSP"/>
    <property type="match status" value="1"/>
</dbReference>
<keyword evidence="4" id="KW-1185">Reference proteome</keyword>
<dbReference type="KEGG" id="ker:91100403"/>
<feature type="compositionally biased region" description="Low complexity" evidence="1">
    <location>
        <begin position="70"/>
        <end position="83"/>
    </location>
</feature>
<protein>
    <recommendedName>
        <fullName evidence="2">PSP proline-rich domain-containing protein</fullName>
    </recommendedName>
</protein>
<evidence type="ECO:0000313" key="4">
    <source>
        <dbReference type="Proteomes" id="UP001358614"/>
    </source>
</evidence>
<dbReference type="GeneID" id="91100403"/>
<dbReference type="AlphaFoldDB" id="A0AAX4KAJ2"/>
<reference evidence="3 4" key="1">
    <citation type="submission" date="2024-01" db="EMBL/GenBank/DDBJ databases">
        <title>Comparative genomics of Cryptococcus and Kwoniella reveals pathogenesis evolution and contrasting modes of karyotype evolution via chromosome fusion or intercentromeric recombination.</title>
        <authorList>
            <person name="Coelho M.A."/>
            <person name="David-Palma M."/>
            <person name="Shea T."/>
            <person name="Bowers K."/>
            <person name="McGinley-Smith S."/>
            <person name="Mohammad A.W."/>
            <person name="Gnirke A."/>
            <person name="Yurkov A.M."/>
            <person name="Nowrousian M."/>
            <person name="Sun S."/>
            <person name="Cuomo C.A."/>
            <person name="Heitman J."/>
        </authorList>
    </citation>
    <scope>NUCLEOTIDE SEQUENCE [LARGE SCALE GENOMIC DNA]</scope>
    <source>
        <strain evidence="3 4">PYCC6329</strain>
    </source>
</reference>
<dbReference type="InterPro" id="IPR052584">
    <property type="entry name" value="U2_snRNP_Complex_Component"/>
</dbReference>
<dbReference type="RefSeq" id="XP_066081513.1">
    <property type="nucleotide sequence ID" value="XM_066225416.1"/>
</dbReference>
<dbReference type="EMBL" id="CP144089">
    <property type="protein sequence ID" value="WWD03546.1"/>
    <property type="molecule type" value="Genomic_DNA"/>
</dbReference>
<evidence type="ECO:0000313" key="3">
    <source>
        <dbReference type="EMBL" id="WWD03546.1"/>
    </source>
</evidence>
<evidence type="ECO:0000259" key="2">
    <source>
        <dbReference type="SMART" id="SM00581"/>
    </source>
</evidence>
<dbReference type="SMART" id="SM00581">
    <property type="entry name" value="PSP"/>
    <property type="match status" value="1"/>
</dbReference>
<feature type="compositionally biased region" description="Low complexity" evidence="1">
    <location>
        <begin position="39"/>
        <end position="48"/>
    </location>
</feature>
<feature type="region of interest" description="Disordered" evidence="1">
    <location>
        <begin position="557"/>
        <end position="583"/>
    </location>
</feature>
<evidence type="ECO:0000256" key="1">
    <source>
        <dbReference type="SAM" id="MobiDB-lite"/>
    </source>
</evidence>
<feature type="compositionally biased region" description="Acidic residues" evidence="1">
    <location>
        <begin position="409"/>
        <end position="430"/>
    </location>
</feature>
<feature type="compositionally biased region" description="Acidic residues" evidence="1">
    <location>
        <begin position="127"/>
        <end position="136"/>
    </location>
</feature>
<dbReference type="InterPro" id="IPR007180">
    <property type="entry name" value="DUF382"/>
</dbReference>
<feature type="domain" description="PSP proline-rich" evidence="2">
    <location>
        <begin position="303"/>
        <end position="356"/>
    </location>
</feature>
<name>A0AAX4KAJ2_9TREE</name>
<feature type="region of interest" description="Disordered" evidence="1">
    <location>
        <begin position="591"/>
        <end position="610"/>
    </location>
</feature>